<dbReference type="GO" id="GO:0019674">
    <property type="term" value="P:NAD+ metabolic process"/>
    <property type="evidence" value="ECO:0007669"/>
    <property type="project" value="InterPro"/>
</dbReference>
<dbReference type="InterPro" id="IPR016064">
    <property type="entry name" value="NAD/diacylglycerol_kinase_sf"/>
</dbReference>
<organism evidence="2 3">
    <name type="scientific">Rhizopus stolonifer</name>
    <name type="common">Rhizopus nigricans</name>
    <dbReference type="NCBI Taxonomy" id="4846"/>
    <lineage>
        <taxon>Eukaryota</taxon>
        <taxon>Fungi</taxon>
        <taxon>Fungi incertae sedis</taxon>
        <taxon>Mucoromycota</taxon>
        <taxon>Mucoromycotina</taxon>
        <taxon>Mucoromycetes</taxon>
        <taxon>Mucorales</taxon>
        <taxon>Mucorineae</taxon>
        <taxon>Rhizopodaceae</taxon>
        <taxon>Rhizopus</taxon>
    </lineage>
</organism>
<dbReference type="OrthoDB" id="24581at2759"/>
<accession>A0A367JVT3</accession>
<proteinExistence type="predicted"/>
<dbReference type="GO" id="GO:0003951">
    <property type="term" value="F:NAD+ kinase activity"/>
    <property type="evidence" value="ECO:0007669"/>
    <property type="project" value="InterPro"/>
</dbReference>
<evidence type="ECO:0000256" key="1">
    <source>
        <dbReference type="SAM" id="MobiDB-lite"/>
    </source>
</evidence>
<dbReference type="PANTHER" id="PTHR20275:SF0">
    <property type="entry name" value="NAD KINASE"/>
    <property type="match status" value="1"/>
</dbReference>
<dbReference type="Proteomes" id="UP000253551">
    <property type="component" value="Unassembled WGS sequence"/>
</dbReference>
<evidence type="ECO:0000313" key="2">
    <source>
        <dbReference type="EMBL" id="RCH94007.1"/>
    </source>
</evidence>
<dbReference type="InterPro" id="IPR017438">
    <property type="entry name" value="ATP-NAD_kinase_N"/>
</dbReference>
<evidence type="ECO:0008006" key="4">
    <source>
        <dbReference type="Google" id="ProtNLM"/>
    </source>
</evidence>
<feature type="compositionally biased region" description="Low complexity" evidence="1">
    <location>
        <begin position="157"/>
        <end position="166"/>
    </location>
</feature>
<dbReference type="PANTHER" id="PTHR20275">
    <property type="entry name" value="NAD KINASE"/>
    <property type="match status" value="1"/>
</dbReference>
<sequence length="213" mass="23950">MELRICVPFNSRNTAWASFDGRGRVELKQGDHIKVTASRYPFPTVCKEDQATDWFNSLQNCLHWNKRERQKSFAVVESHRNNNKNLSASSRSNSSQHLSHSPRTSSGHVSRSGGHSPPQLSPPSNGQDEVFGMFYDDDSGSDHYHGTSRRRSSVMLDQSSASSTNESSDDSDEDTDYSPDGFTGWTDEEIVKSRYMANISKELEKVSIKHVSQ</sequence>
<dbReference type="InterPro" id="IPR017437">
    <property type="entry name" value="ATP-NAD_kinase_PpnK-typ_C"/>
</dbReference>
<feature type="compositionally biased region" description="Low complexity" evidence="1">
    <location>
        <begin position="83"/>
        <end position="116"/>
    </location>
</feature>
<feature type="region of interest" description="Disordered" evidence="1">
    <location>
        <begin position="83"/>
        <end position="185"/>
    </location>
</feature>
<dbReference type="GO" id="GO:0006741">
    <property type="term" value="P:NADP+ biosynthetic process"/>
    <property type="evidence" value="ECO:0007669"/>
    <property type="project" value="TreeGrafter"/>
</dbReference>
<dbReference type="STRING" id="4846.A0A367JVT3"/>
<dbReference type="AlphaFoldDB" id="A0A367JVT3"/>
<keyword evidence="3" id="KW-1185">Reference proteome</keyword>
<evidence type="ECO:0000313" key="3">
    <source>
        <dbReference type="Proteomes" id="UP000253551"/>
    </source>
</evidence>
<name>A0A367JVT3_RHIST</name>
<reference evidence="2 3" key="1">
    <citation type="journal article" date="2018" name="G3 (Bethesda)">
        <title>Phylogenetic and Phylogenomic Definition of Rhizopus Species.</title>
        <authorList>
            <person name="Gryganskyi A.P."/>
            <person name="Golan J."/>
            <person name="Dolatabadi S."/>
            <person name="Mondo S."/>
            <person name="Robb S."/>
            <person name="Idnurm A."/>
            <person name="Muszewska A."/>
            <person name="Steczkiewicz K."/>
            <person name="Masonjones S."/>
            <person name="Liao H.L."/>
            <person name="Gajdeczka M.T."/>
            <person name="Anike F."/>
            <person name="Vuek A."/>
            <person name="Anishchenko I.M."/>
            <person name="Voigt K."/>
            <person name="de Hoog G.S."/>
            <person name="Smith M.E."/>
            <person name="Heitman J."/>
            <person name="Vilgalys R."/>
            <person name="Stajich J.E."/>
        </authorList>
    </citation>
    <scope>NUCLEOTIDE SEQUENCE [LARGE SCALE GENOMIC DNA]</scope>
    <source>
        <strain evidence="2 3">LSU 92-RS-03</strain>
    </source>
</reference>
<comment type="caution">
    <text evidence="2">The sequence shown here is derived from an EMBL/GenBank/DDBJ whole genome shotgun (WGS) entry which is preliminary data.</text>
</comment>
<dbReference type="Gene3D" id="3.40.50.10330">
    <property type="entry name" value="Probable inorganic polyphosphate/atp-NAD kinase, domain 1"/>
    <property type="match status" value="1"/>
</dbReference>
<dbReference type="EMBL" id="PJQM01002616">
    <property type="protein sequence ID" value="RCH94007.1"/>
    <property type="molecule type" value="Genomic_DNA"/>
</dbReference>
<dbReference type="SUPFAM" id="SSF111331">
    <property type="entry name" value="NAD kinase/diacylglycerol kinase-like"/>
    <property type="match status" value="1"/>
</dbReference>
<gene>
    <name evidence="2" type="ORF">CU098_010928</name>
</gene>
<dbReference type="Gene3D" id="2.60.200.30">
    <property type="entry name" value="Probable inorganic polyphosphate/atp-NAD kinase, domain 2"/>
    <property type="match status" value="1"/>
</dbReference>
<feature type="compositionally biased region" description="Acidic residues" evidence="1">
    <location>
        <begin position="167"/>
        <end position="177"/>
    </location>
</feature>
<protein>
    <recommendedName>
        <fullName evidence="4">NAD(+) kinase</fullName>
    </recommendedName>
</protein>